<dbReference type="OrthoDB" id="1365184at2759"/>
<dbReference type="EMBL" id="CM002294">
    <property type="protein sequence ID" value="ESW15817.1"/>
    <property type="molecule type" value="Genomic_DNA"/>
</dbReference>
<name>V7BD98_PHAVU</name>
<gene>
    <name evidence="2" type="ORF">PHAVU_007G104600g</name>
</gene>
<feature type="transmembrane region" description="Helical" evidence="1">
    <location>
        <begin position="20"/>
        <end position="40"/>
    </location>
</feature>
<keyword evidence="1" id="KW-0812">Transmembrane</keyword>
<proteinExistence type="predicted"/>
<sequence length="67" mass="7344">MAKCNPFNLTSNPNTLGILGHARFISVFFSFLFCIGALRFQKLSVESSPISIRAGPIIIPIIKSSFN</sequence>
<organism evidence="2 3">
    <name type="scientific">Phaseolus vulgaris</name>
    <name type="common">Kidney bean</name>
    <name type="synonym">French bean</name>
    <dbReference type="NCBI Taxonomy" id="3885"/>
    <lineage>
        <taxon>Eukaryota</taxon>
        <taxon>Viridiplantae</taxon>
        <taxon>Streptophyta</taxon>
        <taxon>Embryophyta</taxon>
        <taxon>Tracheophyta</taxon>
        <taxon>Spermatophyta</taxon>
        <taxon>Magnoliopsida</taxon>
        <taxon>eudicotyledons</taxon>
        <taxon>Gunneridae</taxon>
        <taxon>Pentapetalae</taxon>
        <taxon>rosids</taxon>
        <taxon>fabids</taxon>
        <taxon>Fabales</taxon>
        <taxon>Fabaceae</taxon>
        <taxon>Papilionoideae</taxon>
        <taxon>50 kb inversion clade</taxon>
        <taxon>NPAAA clade</taxon>
        <taxon>indigoferoid/millettioid clade</taxon>
        <taxon>Phaseoleae</taxon>
        <taxon>Phaseolus</taxon>
    </lineage>
</organism>
<keyword evidence="3" id="KW-1185">Reference proteome</keyword>
<evidence type="ECO:0000313" key="2">
    <source>
        <dbReference type="EMBL" id="ESW15817.1"/>
    </source>
</evidence>
<dbReference type="OMA" id="CIGALRF"/>
<evidence type="ECO:0000256" key="1">
    <source>
        <dbReference type="SAM" id="Phobius"/>
    </source>
</evidence>
<dbReference type="Gramene" id="ESW15817">
    <property type="protein sequence ID" value="ESW15817"/>
    <property type="gene ID" value="PHAVU_007G104600g"/>
</dbReference>
<protein>
    <submittedName>
        <fullName evidence="2">Uncharacterized protein</fullName>
    </submittedName>
</protein>
<dbReference type="AlphaFoldDB" id="V7BD98"/>
<keyword evidence="1" id="KW-0472">Membrane</keyword>
<evidence type="ECO:0000313" key="3">
    <source>
        <dbReference type="Proteomes" id="UP000000226"/>
    </source>
</evidence>
<dbReference type="Proteomes" id="UP000000226">
    <property type="component" value="Chromosome 7"/>
</dbReference>
<dbReference type="STRING" id="3885.V7BD98"/>
<reference evidence="3" key="1">
    <citation type="journal article" date="2014" name="Nat. Genet.">
        <title>A reference genome for common bean and genome-wide analysis of dual domestications.</title>
        <authorList>
            <person name="Schmutz J."/>
            <person name="McClean P.E."/>
            <person name="Mamidi S."/>
            <person name="Wu G.A."/>
            <person name="Cannon S.B."/>
            <person name="Grimwood J."/>
            <person name="Jenkins J."/>
            <person name="Shu S."/>
            <person name="Song Q."/>
            <person name="Chavarro C."/>
            <person name="Torres-Torres M."/>
            <person name="Geffroy V."/>
            <person name="Moghaddam S.M."/>
            <person name="Gao D."/>
            <person name="Abernathy B."/>
            <person name="Barry K."/>
            <person name="Blair M."/>
            <person name="Brick M.A."/>
            <person name="Chovatia M."/>
            <person name="Gepts P."/>
            <person name="Goodstein D.M."/>
            <person name="Gonzales M."/>
            <person name="Hellsten U."/>
            <person name="Hyten D.L."/>
            <person name="Jia G."/>
            <person name="Kelly J.D."/>
            <person name="Kudrna D."/>
            <person name="Lee R."/>
            <person name="Richard M.M."/>
            <person name="Miklas P.N."/>
            <person name="Osorno J.M."/>
            <person name="Rodrigues J."/>
            <person name="Thareau V."/>
            <person name="Urrea C.A."/>
            <person name="Wang M."/>
            <person name="Yu Y."/>
            <person name="Zhang M."/>
            <person name="Wing R.A."/>
            <person name="Cregan P.B."/>
            <person name="Rokhsar D.S."/>
            <person name="Jackson S.A."/>
        </authorList>
    </citation>
    <scope>NUCLEOTIDE SEQUENCE [LARGE SCALE GENOMIC DNA]</scope>
    <source>
        <strain evidence="3">cv. G19833</strain>
    </source>
</reference>
<keyword evidence="1" id="KW-1133">Transmembrane helix</keyword>
<accession>V7BD98</accession>